<dbReference type="Proteomes" id="UP000233425">
    <property type="component" value="Unassembled WGS sequence"/>
</dbReference>
<dbReference type="PROSITE" id="PS01327">
    <property type="entry name" value="MSCL"/>
    <property type="match status" value="1"/>
</dbReference>
<keyword evidence="3 10" id="KW-0813">Transport</keyword>
<evidence type="ECO:0000313" key="11">
    <source>
        <dbReference type="EMBL" id="PKD29320.1"/>
    </source>
</evidence>
<name>A0A2N0UQN9_9FIRM</name>
<dbReference type="Pfam" id="PF01741">
    <property type="entry name" value="MscL"/>
    <property type="match status" value="1"/>
</dbReference>
<evidence type="ECO:0000256" key="3">
    <source>
        <dbReference type="ARBA" id="ARBA00022448"/>
    </source>
</evidence>
<keyword evidence="6 10" id="KW-1133">Transmembrane helix</keyword>
<dbReference type="PANTHER" id="PTHR30266:SF2">
    <property type="entry name" value="LARGE-CONDUCTANCE MECHANOSENSITIVE CHANNEL"/>
    <property type="match status" value="1"/>
</dbReference>
<dbReference type="AlphaFoldDB" id="A0A2N0UQN9"/>
<keyword evidence="4 10" id="KW-1003">Cell membrane</keyword>
<dbReference type="GeneID" id="93769113"/>
<evidence type="ECO:0000256" key="9">
    <source>
        <dbReference type="ARBA" id="ARBA00023303"/>
    </source>
</evidence>
<keyword evidence="12" id="KW-1185">Reference proteome</keyword>
<dbReference type="HAMAP" id="MF_00115">
    <property type="entry name" value="MscL"/>
    <property type="match status" value="1"/>
</dbReference>
<reference evidence="11" key="1">
    <citation type="journal article" date="2018" name="Environ. Microbiol.">
        <title>Sporulation capability and amylosome conservation among diverse human colonic and rumen isolates of the keystone starch-degrader Ruminococcus bromii.</title>
        <authorList>
            <person name="Mukhopadhya I."/>
            <person name="Morais S."/>
            <person name="Laverde-Gomez J."/>
            <person name="Sheridan P.O."/>
            <person name="Walker A.W."/>
            <person name="Kelly W."/>
            <person name="Klieve A.V."/>
            <person name="Ouwerkerk D."/>
            <person name="Duncan S.H."/>
            <person name="Louis P."/>
            <person name="Koropatkin N."/>
            <person name="Cockburn D."/>
            <person name="Kibler R."/>
            <person name="Cooper P.J."/>
            <person name="Sandoval C."/>
            <person name="Crost E."/>
            <person name="Juge N."/>
            <person name="Bayer E.A."/>
            <person name="Flint H.J."/>
        </authorList>
    </citation>
    <scope>NUCLEOTIDE SEQUENCE [LARGE SCALE GENOMIC DNA]</scope>
    <source>
        <strain evidence="11">ATCC 27255</strain>
    </source>
</reference>
<evidence type="ECO:0000313" key="12">
    <source>
        <dbReference type="Proteomes" id="UP000233425"/>
    </source>
</evidence>
<gene>
    <name evidence="10 11" type="primary">mscL</name>
    <name evidence="11" type="ORF">RBATCC27255_01147</name>
</gene>
<dbReference type="PANTHER" id="PTHR30266">
    <property type="entry name" value="MECHANOSENSITIVE CHANNEL MSCL"/>
    <property type="match status" value="1"/>
</dbReference>
<dbReference type="InterPro" id="IPR036019">
    <property type="entry name" value="MscL_channel"/>
</dbReference>
<proteinExistence type="inferred from homology"/>
<dbReference type="NCBIfam" id="TIGR00220">
    <property type="entry name" value="mscL"/>
    <property type="match status" value="1"/>
</dbReference>
<keyword evidence="7 10" id="KW-0406">Ion transport</keyword>
<dbReference type="InterPro" id="IPR001185">
    <property type="entry name" value="MS_channel"/>
</dbReference>
<evidence type="ECO:0000256" key="10">
    <source>
        <dbReference type="HAMAP-Rule" id="MF_00115"/>
    </source>
</evidence>
<keyword evidence="5 10" id="KW-0812">Transmembrane</keyword>
<evidence type="ECO:0000256" key="2">
    <source>
        <dbReference type="ARBA" id="ARBA00007254"/>
    </source>
</evidence>
<dbReference type="PRINTS" id="PR01264">
    <property type="entry name" value="MECHCHANNEL"/>
</dbReference>
<organism evidence="11 12">
    <name type="scientific">Ruminococcus bromii</name>
    <dbReference type="NCBI Taxonomy" id="40518"/>
    <lineage>
        <taxon>Bacteria</taxon>
        <taxon>Bacillati</taxon>
        <taxon>Bacillota</taxon>
        <taxon>Clostridia</taxon>
        <taxon>Eubacteriales</taxon>
        <taxon>Oscillospiraceae</taxon>
        <taxon>Ruminococcus</taxon>
    </lineage>
</organism>
<comment type="function">
    <text evidence="10">Channel that opens in response to stretch forces in the membrane lipid bilayer. May participate in the regulation of osmotic pressure changes within the cell.</text>
</comment>
<evidence type="ECO:0000256" key="5">
    <source>
        <dbReference type="ARBA" id="ARBA00022692"/>
    </source>
</evidence>
<dbReference type="Gene3D" id="1.10.1200.120">
    <property type="entry name" value="Large-conductance mechanosensitive channel, MscL, domain 1"/>
    <property type="match status" value="1"/>
</dbReference>
<keyword evidence="8 10" id="KW-0472">Membrane</keyword>
<comment type="subunit">
    <text evidence="10">Homopentamer.</text>
</comment>
<evidence type="ECO:0000256" key="8">
    <source>
        <dbReference type="ARBA" id="ARBA00023136"/>
    </source>
</evidence>
<dbReference type="GO" id="GO:0008381">
    <property type="term" value="F:mechanosensitive monoatomic ion channel activity"/>
    <property type="evidence" value="ECO:0007669"/>
    <property type="project" value="UniProtKB-UniRule"/>
</dbReference>
<feature type="transmembrane region" description="Helical" evidence="10">
    <location>
        <begin position="71"/>
        <end position="92"/>
    </location>
</feature>
<keyword evidence="9 10" id="KW-0407">Ion channel</keyword>
<dbReference type="SUPFAM" id="SSF81330">
    <property type="entry name" value="Gated mechanosensitive channel"/>
    <property type="match status" value="1"/>
</dbReference>
<dbReference type="InterPro" id="IPR019823">
    <property type="entry name" value="Mechanosensitive_channel_CS"/>
</dbReference>
<comment type="similarity">
    <text evidence="2 10">Belongs to the MscL family.</text>
</comment>
<evidence type="ECO:0000256" key="4">
    <source>
        <dbReference type="ARBA" id="ARBA00022475"/>
    </source>
</evidence>
<evidence type="ECO:0000256" key="6">
    <source>
        <dbReference type="ARBA" id="ARBA00022989"/>
    </source>
</evidence>
<dbReference type="EMBL" id="NNSR01000056">
    <property type="protein sequence ID" value="PKD29320.1"/>
    <property type="molecule type" value="Genomic_DNA"/>
</dbReference>
<comment type="caution">
    <text evidence="11">The sequence shown here is derived from an EMBL/GenBank/DDBJ whole genome shotgun (WGS) entry which is preliminary data.</text>
</comment>
<dbReference type="RefSeq" id="WP_101029152.1">
    <property type="nucleotide sequence ID" value="NZ_CABMMZ010000056.1"/>
</dbReference>
<feature type="transmembrane region" description="Helical" evidence="10">
    <location>
        <begin position="20"/>
        <end position="51"/>
    </location>
</feature>
<dbReference type="GO" id="GO:0005886">
    <property type="term" value="C:plasma membrane"/>
    <property type="evidence" value="ECO:0007669"/>
    <property type="project" value="UniProtKB-SubCell"/>
</dbReference>
<evidence type="ECO:0000256" key="1">
    <source>
        <dbReference type="ARBA" id="ARBA00004651"/>
    </source>
</evidence>
<protein>
    <recommendedName>
        <fullName evidence="10">Large-conductance mechanosensitive channel</fullName>
    </recommendedName>
</protein>
<evidence type="ECO:0000256" key="7">
    <source>
        <dbReference type="ARBA" id="ARBA00023065"/>
    </source>
</evidence>
<accession>A0A2N0UQN9</accession>
<dbReference type="InterPro" id="IPR037673">
    <property type="entry name" value="MSC/AndL"/>
</dbReference>
<comment type="subcellular location">
    <subcellularLocation>
        <location evidence="1 10">Cell membrane</location>
        <topology evidence="1 10">Multi-pass membrane protein</topology>
    </subcellularLocation>
</comment>
<sequence length="145" mass="15982">MKKFFSEFKEFIMRGNVLDLAVGVIIGAAFQAIVTSLTSDIISPILGIFGGVNFDQFQVTINGATIMYGKFITAVINFLIMAFVIFLIVKLVNKVMSLGKKTEPEEAPTTKKCPFCFSDIDIKATKCPHCTGDIIDLTEKTDDKK</sequence>